<feature type="region of interest" description="Disordered" evidence="1">
    <location>
        <begin position="94"/>
        <end position="115"/>
    </location>
</feature>
<organism evidence="2 3">
    <name type="scientific">Mikania micrantha</name>
    <name type="common">bitter vine</name>
    <dbReference type="NCBI Taxonomy" id="192012"/>
    <lineage>
        <taxon>Eukaryota</taxon>
        <taxon>Viridiplantae</taxon>
        <taxon>Streptophyta</taxon>
        <taxon>Embryophyta</taxon>
        <taxon>Tracheophyta</taxon>
        <taxon>Spermatophyta</taxon>
        <taxon>Magnoliopsida</taxon>
        <taxon>eudicotyledons</taxon>
        <taxon>Gunneridae</taxon>
        <taxon>Pentapetalae</taxon>
        <taxon>asterids</taxon>
        <taxon>campanulids</taxon>
        <taxon>Asterales</taxon>
        <taxon>Asteraceae</taxon>
        <taxon>Asteroideae</taxon>
        <taxon>Heliantheae alliance</taxon>
        <taxon>Eupatorieae</taxon>
        <taxon>Mikania</taxon>
    </lineage>
</organism>
<sequence>MIFLVSVPANNNNACGASLKLPSGGDAGRSCGWCAWGRVGFVVVTVGFRLVSAGRVGFRPATSVGATRIPVGLCAWGFPTGRSRFRGLGERWVEGEKENERSEKEKEGENERERERDRGREMIYLVVMSDRPAGRGERAVVVAVPAGGGGGDVYRLLERERESATVC</sequence>
<comment type="caution">
    <text evidence="2">The sequence shown here is derived from an EMBL/GenBank/DDBJ whole genome shotgun (WGS) entry which is preliminary data.</text>
</comment>
<protein>
    <submittedName>
        <fullName evidence="2">Uncharacterized protein</fullName>
    </submittedName>
</protein>
<proteinExistence type="predicted"/>
<gene>
    <name evidence="2" type="ORF">E3N88_40299</name>
</gene>
<dbReference type="AlphaFoldDB" id="A0A5N6LM76"/>
<keyword evidence="3" id="KW-1185">Reference proteome</keyword>
<reference evidence="2 3" key="1">
    <citation type="submission" date="2019-05" db="EMBL/GenBank/DDBJ databases">
        <title>Mikania micrantha, genome provides insights into the molecular mechanism of rapid growth.</title>
        <authorList>
            <person name="Liu B."/>
        </authorList>
    </citation>
    <scope>NUCLEOTIDE SEQUENCE [LARGE SCALE GENOMIC DNA]</scope>
    <source>
        <strain evidence="2">NLD-2019</strain>
        <tissue evidence="2">Leaf</tissue>
    </source>
</reference>
<evidence type="ECO:0000313" key="2">
    <source>
        <dbReference type="EMBL" id="KAD2393322.1"/>
    </source>
</evidence>
<accession>A0A5N6LM76</accession>
<evidence type="ECO:0000313" key="3">
    <source>
        <dbReference type="Proteomes" id="UP000326396"/>
    </source>
</evidence>
<name>A0A5N6LM76_9ASTR</name>
<evidence type="ECO:0000256" key="1">
    <source>
        <dbReference type="SAM" id="MobiDB-lite"/>
    </source>
</evidence>
<dbReference type="EMBL" id="SZYD01000019">
    <property type="protein sequence ID" value="KAD2393322.1"/>
    <property type="molecule type" value="Genomic_DNA"/>
</dbReference>
<dbReference type="Proteomes" id="UP000326396">
    <property type="component" value="Linkage Group LG9"/>
</dbReference>